<gene>
    <name evidence="1" type="primary">AVEN_112139_1</name>
    <name evidence="1" type="ORF">TNCT_544601</name>
</gene>
<dbReference type="EMBL" id="BMAO01014378">
    <property type="protein sequence ID" value="GFQ94550.1"/>
    <property type="molecule type" value="Genomic_DNA"/>
</dbReference>
<organism evidence="1 2">
    <name type="scientific">Trichonephila clavata</name>
    <name type="common">Joro spider</name>
    <name type="synonym">Nephila clavata</name>
    <dbReference type="NCBI Taxonomy" id="2740835"/>
    <lineage>
        <taxon>Eukaryota</taxon>
        <taxon>Metazoa</taxon>
        <taxon>Ecdysozoa</taxon>
        <taxon>Arthropoda</taxon>
        <taxon>Chelicerata</taxon>
        <taxon>Arachnida</taxon>
        <taxon>Araneae</taxon>
        <taxon>Araneomorphae</taxon>
        <taxon>Entelegynae</taxon>
        <taxon>Araneoidea</taxon>
        <taxon>Nephilidae</taxon>
        <taxon>Trichonephila</taxon>
    </lineage>
</organism>
<dbReference type="AlphaFoldDB" id="A0A8X6L1R7"/>
<sequence length="110" mass="12037">MFVEESFFVEARPGVKAGACLRQAPPVSQESADGSIGLPHTPALFLVVERQPSQRTHPPGQIVQYARYRTSVAQIQIQPPQAEHLGKQLVSRVSILFSVAKNTFLIQGIS</sequence>
<name>A0A8X6L1R7_TRICU</name>
<protein>
    <submittedName>
        <fullName evidence="1">Uncharacterized protein</fullName>
    </submittedName>
</protein>
<keyword evidence="2" id="KW-1185">Reference proteome</keyword>
<dbReference type="OrthoDB" id="10550949at2759"/>
<reference evidence="1" key="1">
    <citation type="submission" date="2020-07" db="EMBL/GenBank/DDBJ databases">
        <title>Multicomponent nature underlies the extraordinary mechanical properties of spider dragline silk.</title>
        <authorList>
            <person name="Kono N."/>
            <person name="Nakamura H."/>
            <person name="Mori M."/>
            <person name="Yoshida Y."/>
            <person name="Ohtoshi R."/>
            <person name="Malay A.D."/>
            <person name="Moran D.A.P."/>
            <person name="Tomita M."/>
            <person name="Numata K."/>
            <person name="Arakawa K."/>
        </authorList>
    </citation>
    <scope>NUCLEOTIDE SEQUENCE</scope>
</reference>
<proteinExistence type="predicted"/>
<dbReference type="Proteomes" id="UP000887116">
    <property type="component" value="Unassembled WGS sequence"/>
</dbReference>
<comment type="caution">
    <text evidence="1">The sequence shown here is derived from an EMBL/GenBank/DDBJ whole genome shotgun (WGS) entry which is preliminary data.</text>
</comment>
<evidence type="ECO:0000313" key="1">
    <source>
        <dbReference type="EMBL" id="GFQ94550.1"/>
    </source>
</evidence>
<accession>A0A8X6L1R7</accession>
<evidence type="ECO:0000313" key="2">
    <source>
        <dbReference type="Proteomes" id="UP000887116"/>
    </source>
</evidence>